<dbReference type="SUPFAM" id="SSF56219">
    <property type="entry name" value="DNase I-like"/>
    <property type="match status" value="1"/>
</dbReference>
<evidence type="ECO:0000313" key="3">
    <source>
        <dbReference type="EMBL" id="MCW1913250.1"/>
    </source>
</evidence>
<dbReference type="InterPro" id="IPR036691">
    <property type="entry name" value="Endo/exonu/phosph_ase_sf"/>
</dbReference>
<dbReference type="InterPro" id="IPR050410">
    <property type="entry name" value="CCR4/nocturin_mRNA_transcr"/>
</dbReference>
<comment type="caution">
    <text evidence="3">The sequence shown here is derived from an EMBL/GenBank/DDBJ whole genome shotgun (WGS) entry which is preliminary data.</text>
</comment>
<dbReference type="InterPro" id="IPR005135">
    <property type="entry name" value="Endo/exonuclease/phosphatase"/>
</dbReference>
<feature type="chain" id="PRO_5045367538" evidence="1">
    <location>
        <begin position="22"/>
        <end position="280"/>
    </location>
</feature>
<keyword evidence="1" id="KW-0732">Signal</keyword>
<dbReference type="Gene3D" id="3.60.10.10">
    <property type="entry name" value="Endonuclease/exonuclease/phosphatase"/>
    <property type="match status" value="1"/>
</dbReference>
<keyword evidence="4" id="KW-1185">Reference proteome</keyword>
<dbReference type="PANTHER" id="PTHR12121:SF36">
    <property type="entry name" value="ENDONUCLEASE_EXONUCLEASE_PHOSPHATASE DOMAIN-CONTAINING PROTEIN"/>
    <property type="match status" value="1"/>
</dbReference>
<dbReference type="EMBL" id="JAPDDR010000003">
    <property type="protein sequence ID" value="MCW1913250.1"/>
    <property type="molecule type" value="Genomic_DNA"/>
</dbReference>
<dbReference type="Proteomes" id="UP001165653">
    <property type="component" value="Unassembled WGS sequence"/>
</dbReference>
<dbReference type="Pfam" id="PF03372">
    <property type="entry name" value="Exo_endo_phos"/>
    <property type="match status" value="1"/>
</dbReference>
<evidence type="ECO:0000259" key="2">
    <source>
        <dbReference type="Pfam" id="PF03372"/>
    </source>
</evidence>
<dbReference type="GO" id="GO:0004519">
    <property type="term" value="F:endonuclease activity"/>
    <property type="evidence" value="ECO:0007669"/>
    <property type="project" value="UniProtKB-KW"/>
</dbReference>
<proteinExistence type="predicted"/>
<keyword evidence="3" id="KW-0255">Endonuclease</keyword>
<dbReference type="RefSeq" id="WP_264512515.1">
    <property type="nucleotide sequence ID" value="NZ_JAPDDR010000003.1"/>
</dbReference>
<organism evidence="3 4">
    <name type="scientific">Luteolibacter rhizosphaerae</name>
    <dbReference type="NCBI Taxonomy" id="2989719"/>
    <lineage>
        <taxon>Bacteria</taxon>
        <taxon>Pseudomonadati</taxon>
        <taxon>Verrucomicrobiota</taxon>
        <taxon>Verrucomicrobiia</taxon>
        <taxon>Verrucomicrobiales</taxon>
        <taxon>Verrucomicrobiaceae</taxon>
        <taxon>Luteolibacter</taxon>
    </lineage>
</organism>
<evidence type="ECO:0000313" key="4">
    <source>
        <dbReference type="Proteomes" id="UP001165653"/>
    </source>
</evidence>
<reference evidence="3" key="1">
    <citation type="submission" date="2022-10" db="EMBL/GenBank/DDBJ databases">
        <title>Luteolibacter sp. GHJ8, whole genome shotgun sequencing project.</title>
        <authorList>
            <person name="Zhao G."/>
            <person name="Shen L."/>
        </authorList>
    </citation>
    <scope>NUCLEOTIDE SEQUENCE</scope>
    <source>
        <strain evidence="3">GHJ8</strain>
    </source>
</reference>
<feature type="signal peptide" evidence="1">
    <location>
        <begin position="1"/>
        <end position="21"/>
    </location>
</feature>
<gene>
    <name evidence="3" type="ORF">OJ996_06690</name>
</gene>
<accession>A0ABT3G1X7</accession>
<dbReference type="CDD" id="cd09083">
    <property type="entry name" value="EEP-1"/>
    <property type="match status" value="1"/>
</dbReference>
<sequence>MMKKSLATLAAAVLASGLVQAEPLRVLCYNLRYITSGDKGERAWTERRDQAAELIKNDAADIVGIQEGLPPMMNDLADRLPGYAVIGVGREDGIDQGEYAAILVKADRFRVQESGTFWLSDTPTICNSCTWGNTVTRICTWAKLYDRETKKTFHFFNTHLDHASELARQKGTELILSRIAARQPAGPVLLTGDFNATDEDPLHATIKAAGLSDVWKTLNPTIPLEESGTFHEFTGVTDRSRIDFIYATPDLKGLESMIVRSSKDGHYPSDHFPVRATFQW</sequence>
<keyword evidence="3" id="KW-0378">Hydrolase</keyword>
<keyword evidence="3" id="KW-0540">Nuclease</keyword>
<evidence type="ECO:0000256" key="1">
    <source>
        <dbReference type="SAM" id="SignalP"/>
    </source>
</evidence>
<feature type="domain" description="Endonuclease/exonuclease/phosphatase" evidence="2">
    <location>
        <begin position="34"/>
        <end position="271"/>
    </location>
</feature>
<protein>
    <submittedName>
        <fullName evidence="3">Endonuclease/exonuclease/phosphatase family protein</fullName>
    </submittedName>
</protein>
<dbReference type="PANTHER" id="PTHR12121">
    <property type="entry name" value="CARBON CATABOLITE REPRESSOR PROTEIN 4"/>
    <property type="match status" value="1"/>
</dbReference>
<name>A0ABT3G1X7_9BACT</name>